<dbReference type="PANTHER" id="PTHR33699:SF3">
    <property type="entry name" value="OS06G0347300 PROTEIN"/>
    <property type="match status" value="1"/>
</dbReference>
<organism evidence="2">
    <name type="scientific">Opuntia streptacantha</name>
    <name type="common">Prickly pear cactus</name>
    <name type="synonym">Opuntia cardona</name>
    <dbReference type="NCBI Taxonomy" id="393608"/>
    <lineage>
        <taxon>Eukaryota</taxon>
        <taxon>Viridiplantae</taxon>
        <taxon>Streptophyta</taxon>
        <taxon>Embryophyta</taxon>
        <taxon>Tracheophyta</taxon>
        <taxon>Spermatophyta</taxon>
        <taxon>Magnoliopsida</taxon>
        <taxon>eudicotyledons</taxon>
        <taxon>Gunneridae</taxon>
        <taxon>Pentapetalae</taxon>
        <taxon>Caryophyllales</taxon>
        <taxon>Cactineae</taxon>
        <taxon>Cactaceae</taxon>
        <taxon>Opuntioideae</taxon>
        <taxon>Opuntia</taxon>
    </lineage>
</organism>
<reference evidence="2" key="2">
    <citation type="submission" date="2020-07" db="EMBL/GenBank/DDBJ databases">
        <authorList>
            <person name="Vera ALvarez R."/>
            <person name="Arias-Moreno D.M."/>
            <person name="Jimenez-Jacinto V."/>
            <person name="Jimenez-Bremont J.F."/>
            <person name="Swaminathan K."/>
            <person name="Moose S.P."/>
            <person name="Guerrero-Gonzalez M.L."/>
            <person name="Marino-Ramirez L."/>
            <person name="Landsman D."/>
            <person name="Rodriguez-Kessler M."/>
            <person name="Delgado-Sanchez P."/>
        </authorList>
    </citation>
    <scope>NUCLEOTIDE SEQUENCE</scope>
    <source>
        <tissue evidence="2">Cladode</tissue>
    </source>
</reference>
<feature type="compositionally biased region" description="Low complexity" evidence="1">
    <location>
        <begin position="148"/>
        <end position="172"/>
    </location>
</feature>
<evidence type="ECO:0000313" key="2">
    <source>
        <dbReference type="EMBL" id="MBA4638386.1"/>
    </source>
</evidence>
<reference evidence="2" key="1">
    <citation type="journal article" date="2013" name="J. Plant Res.">
        <title>Effect of fungi and light on seed germination of three Opuntia species from semiarid lands of central Mexico.</title>
        <authorList>
            <person name="Delgado-Sanchez P."/>
            <person name="Jimenez-Bremont J.F."/>
            <person name="Guerrero-Gonzalez Mde L."/>
            <person name="Flores J."/>
        </authorList>
    </citation>
    <scope>NUCLEOTIDE SEQUENCE</scope>
    <source>
        <tissue evidence="2">Cladode</tissue>
    </source>
</reference>
<accession>A0A7C9DBY5</accession>
<protein>
    <recommendedName>
        <fullName evidence="3">RIN4 pathogenic type III effector avirulence factor Avr cleavage site domain-containing protein</fullName>
    </recommendedName>
</protein>
<evidence type="ECO:0000256" key="1">
    <source>
        <dbReference type="SAM" id="MobiDB-lite"/>
    </source>
</evidence>
<evidence type="ECO:0008006" key="3">
    <source>
        <dbReference type="Google" id="ProtNLM"/>
    </source>
</evidence>
<dbReference type="AlphaFoldDB" id="A0A7C9DBY5"/>
<feature type="region of interest" description="Disordered" evidence="1">
    <location>
        <begin position="128"/>
        <end position="185"/>
    </location>
</feature>
<dbReference type="EMBL" id="GISG01109250">
    <property type="protein sequence ID" value="MBA4638387.1"/>
    <property type="molecule type" value="Transcribed_RNA"/>
</dbReference>
<proteinExistence type="predicted"/>
<dbReference type="EMBL" id="GISG01109249">
    <property type="protein sequence ID" value="MBA4638386.1"/>
    <property type="molecule type" value="Transcribed_RNA"/>
</dbReference>
<sequence>MDEWKTSCRGSSQIPAFGNWDYVNDLPITQYFECARQAGLIRYSSSSGECDPHSAADSTDLYAVADYSHKPPPRSKQMQGKGREKRGGMTQAGNYNYNHNYTYNNKQEANMNVNSRKQGAGKVFNVTVTELPPPSSAGGGKRRHAVKQQQHQQQFQRDAGSAAPDQAQAPAQPRRPPKAVDEDLYKIPPELLKRKRRLGFISRCLVPPCAV</sequence>
<dbReference type="PANTHER" id="PTHR33699">
    <property type="entry name" value="EXPRESSED PROTEIN"/>
    <property type="match status" value="1"/>
</dbReference>
<feature type="region of interest" description="Disordered" evidence="1">
    <location>
        <begin position="68"/>
        <end position="95"/>
    </location>
</feature>
<name>A0A7C9DBY5_OPUST</name>